<evidence type="ECO:0000256" key="2">
    <source>
        <dbReference type="SAM" id="MobiDB-lite"/>
    </source>
</evidence>
<dbReference type="InterPro" id="IPR034592">
    <property type="entry name" value="CCDC91"/>
</dbReference>
<feature type="region of interest" description="Disordered" evidence="2">
    <location>
        <begin position="405"/>
        <end position="460"/>
    </location>
</feature>
<dbReference type="PANTHER" id="PTHR35072:SF1">
    <property type="entry name" value="COILED-COIL DOMAIN-CONTAINING PROTEIN 91"/>
    <property type="match status" value="1"/>
</dbReference>
<feature type="region of interest" description="Disordered" evidence="2">
    <location>
        <begin position="88"/>
        <end position="154"/>
    </location>
</feature>
<dbReference type="Proteomes" id="UP000887568">
    <property type="component" value="Unplaced"/>
</dbReference>
<dbReference type="GO" id="GO:0005802">
    <property type="term" value="C:trans-Golgi network"/>
    <property type="evidence" value="ECO:0007669"/>
    <property type="project" value="TreeGrafter"/>
</dbReference>
<feature type="compositionally biased region" description="Low complexity" evidence="2">
    <location>
        <begin position="128"/>
        <end position="149"/>
    </location>
</feature>
<dbReference type="PANTHER" id="PTHR35072">
    <property type="entry name" value="COILED-COIL DOMAIN-CONTAINING PROTEIN 91"/>
    <property type="match status" value="1"/>
</dbReference>
<protein>
    <submittedName>
        <fullName evidence="3">Uncharacterized protein</fullName>
    </submittedName>
</protein>
<evidence type="ECO:0000256" key="1">
    <source>
        <dbReference type="SAM" id="Coils"/>
    </source>
</evidence>
<dbReference type="GO" id="GO:0090160">
    <property type="term" value="P:Golgi to lysosome transport"/>
    <property type="evidence" value="ECO:0007669"/>
    <property type="project" value="TreeGrafter"/>
</dbReference>
<dbReference type="RefSeq" id="XP_038052718.1">
    <property type="nucleotide sequence ID" value="XM_038196790.1"/>
</dbReference>
<feature type="compositionally biased region" description="Low complexity" evidence="2">
    <location>
        <begin position="88"/>
        <end position="100"/>
    </location>
</feature>
<dbReference type="EnsemblMetazoa" id="XM_038196790.1">
    <property type="protein sequence ID" value="XP_038052718.1"/>
    <property type="gene ID" value="LOC119725382"/>
</dbReference>
<feature type="compositionally biased region" description="Low complexity" evidence="2">
    <location>
        <begin position="14"/>
        <end position="32"/>
    </location>
</feature>
<dbReference type="AlphaFoldDB" id="A0A913ZLP2"/>
<dbReference type="GeneID" id="119725382"/>
<feature type="coiled-coil region" evidence="1">
    <location>
        <begin position="221"/>
        <end position="290"/>
    </location>
</feature>
<keyword evidence="1" id="KW-0175">Coiled coil</keyword>
<organism evidence="3 4">
    <name type="scientific">Patiria miniata</name>
    <name type="common">Bat star</name>
    <name type="synonym">Asterina miniata</name>
    <dbReference type="NCBI Taxonomy" id="46514"/>
    <lineage>
        <taxon>Eukaryota</taxon>
        <taxon>Metazoa</taxon>
        <taxon>Echinodermata</taxon>
        <taxon>Eleutherozoa</taxon>
        <taxon>Asterozoa</taxon>
        <taxon>Asteroidea</taxon>
        <taxon>Valvatacea</taxon>
        <taxon>Valvatida</taxon>
        <taxon>Asterinidae</taxon>
        <taxon>Patiria</taxon>
    </lineage>
</organism>
<name>A0A913ZLP2_PATMI</name>
<accession>A0A913ZLP2</accession>
<feature type="region of interest" description="Disordered" evidence="2">
    <location>
        <begin position="196"/>
        <end position="216"/>
    </location>
</feature>
<dbReference type="OMA" id="CAQNRFP"/>
<keyword evidence="4" id="KW-1185">Reference proteome</keyword>
<evidence type="ECO:0000313" key="4">
    <source>
        <dbReference type="Proteomes" id="UP000887568"/>
    </source>
</evidence>
<dbReference type="GO" id="GO:0005829">
    <property type="term" value="C:cytosol"/>
    <property type="evidence" value="ECO:0007669"/>
    <property type="project" value="GOC"/>
</dbReference>
<feature type="compositionally biased region" description="Pro residues" evidence="2">
    <location>
        <begin position="101"/>
        <end position="112"/>
    </location>
</feature>
<evidence type="ECO:0000313" key="3">
    <source>
        <dbReference type="EnsemblMetazoa" id="XP_038052718.1"/>
    </source>
</evidence>
<dbReference type="OrthoDB" id="6146069at2759"/>
<reference evidence="3" key="1">
    <citation type="submission" date="2022-11" db="UniProtKB">
        <authorList>
            <consortium name="EnsemblMetazoa"/>
        </authorList>
    </citation>
    <scope>IDENTIFICATION</scope>
</reference>
<feature type="region of interest" description="Disordered" evidence="2">
    <location>
        <begin position="1"/>
        <end position="71"/>
    </location>
</feature>
<sequence>MADNWANFPAMSNAGAAQQPAAEGAAPAPAQGAAGGLDDDWGDFGGFEEATPPPPELAQQVPGPGVEASPSPWASFAIASVQNPAAGQPDLLMAQAQAQPPLQPQIDPPFADPVPQRGAAAAPELTSQAEASRQQAQAQAAAPPQNQPAKNGLDNIDVALDDDLFGAEGAVGGPPPVENHNAASAEADHLDELGMLSGEMNEPPAGHRLIKRSSSSTEVLAAELTGKVARMEDRLSAAEREKIRLLKVREELTEKLDALDKEVEGHRREAEEQRQRYEAVQARHATEMEEIRKAGHDALAVIVEEYKELCKCAVLQQQEASEKQLQVAITTETENCKEILQNQHDRLANVLEEERKQNEERIKTALQEQADAQRIMLETCLREEKEKNQLEIEKAIQEAHKKSEASLQKALEEERSKGKEMLEVQRSEAARSLEEERNRHQETLLRELEQERQRSKEAIKAALEEERKHQQEAIKQAMANARQGSEEYNAEQKRLDAVVRHRSMASLDLFLESARQQLKSLMDDKPVGNPVDTPNNNSS</sequence>
<proteinExistence type="predicted"/>
<dbReference type="CTD" id="55297"/>